<dbReference type="PANTHER" id="PTHR43065">
    <property type="entry name" value="SENSOR HISTIDINE KINASE"/>
    <property type="match status" value="1"/>
</dbReference>
<evidence type="ECO:0000256" key="1">
    <source>
        <dbReference type="ARBA" id="ARBA00000085"/>
    </source>
</evidence>
<dbReference type="PROSITE" id="PS50109">
    <property type="entry name" value="HIS_KIN"/>
    <property type="match status" value="1"/>
</dbReference>
<protein>
    <recommendedName>
        <fullName evidence="2">histidine kinase</fullName>
        <ecNumber evidence="2">2.7.13.3</ecNumber>
    </recommendedName>
</protein>
<feature type="domain" description="Histidine kinase" evidence="9">
    <location>
        <begin position="230"/>
        <end position="458"/>
    </location>
</feature>
<evidence type="ECO:0000313" key="10">
    <source>
        <dbReference type="EMBL" id="MCX2741639.1"/>
    </source>
</evidence>
<evidence type="ECO:0000313" key="11">
    <source>
        <dbReference type="Proteomes" id="UP001207228"/>
    </source>
</evidence>
<keyword evidence="6 10" id="KW-0067">ATP-binding</keyword>
<comment type="caution">
    <text evidence="10">The sequence shown here is derived from an EMBL/GenBank/DDBJ whole genome shotgun (WGS) entry which is preliminary data.</text>
</comment>
<dbReference type="InterPro" id="IPR036890">
    <property type="entry name" value="HATPase_C_sf"/>
</dbReference>
<evidence type="ECO:0000256" key="2">
    <source>
        <dbReference type="ARBA" id="ARBA00012438"/>
    </source>
</evidence>
<sequence length="461" mass="52864">MVYSGFRVKLLLRLFMLIAVVLLLMLVLFRTDWYMTGIVLFLLVLFQLYDLIHFVERTNRDISSFLQAIRYSDFTQRFATSGLNSSYRELYQSFNDISEAFQQVKTERQAHYHYLQAIVEQVGVGILTFDEEGEVQLVNHVTKELLHIPHMRHIDTLERLSPELVQALYTIGHEEKRLVTLQVNEEQLLLNLSATELQMQGQLLKIVTLQNIQSELEEQELQTWQKVIRVLTHEIMNSVTPVVSLASTVNNLLEQEVMAKHAAGESIDEEVLEDMQSGLRTIEKRSAGMLHFVKNYRRLMRLPASELKPVRVAELLRNVHTLLQHQLEDQHVSLKMYLPDEKTEVLADAEQLEQVLINLIKNGVEACLQQSDKPCVEVVAFVPEGERDKLRIDVTDNGPGIPDDVLDKIFIPFYTTKKQGSGIGLSLSRQIMRQHGGSIRVHTQPGETIFSLGLRRVVVSC</sequence>
<evidence type="ECO:0000256" key="4">
    <source>
        <dbReference type="ARBA" id="ARBA00022741"/>
    </source>
</evidence>
<evidence type="ECO:0000256" key="5">
    <source>
        <dbReference type="ARBA" id="ARBA00022777"/>
    </source>
</evidence>
<gene>
    <name evidence="10" type="ORF">OO017_16895</name>
</gene>
<proteinExistence type="predicted"/>
<dbReference type="InterPro" id="IPR003594">
    <property type="entry name" value="HATPase_dom"/>
</dbReference>
<dbReference type="PANTHER" id="PTHR43065:SF46">
    <property type="entry name" value="C4-DICARBOXYLATE TRANSPORT SENSOR PROTEIN DCTB"/>
    <property type="match status" value="1"/>
</dbReference>
<keyword evidence="8" id="KW-1133">Transmembrane helix</keyword>
<evidence type="ECO:0000256" key="7">
    <source>
        <dbReference type="ARBA" id="ARBA00023012"/>
    </source>
</evidence>
<dbReference type="InterPro" id="IPR005467">
    <property type="entry name" value="His_kinase_dom"/>
</dbReference>
<dbReference type="Gene3D" id="3.30.565.10">
    <property type="entry name" value="Histidine kinase-like ATPase, C-terminal domain"/>
    <property type="match status" value="1"/>
</dbReference>
<keyword evidence="7" id="KW-0902">Two-component regulatory system</keyword>
<keyword evidence="8" id="KW-0472">Membrane</keyword>
<dbReference type="PRINTS" id="PR00344">
    <property type="entry name" value="BCTRLSENSOR"/>
</dbReference>
<dbReference type="RefSeq" id="WP_266053874.1">
    <property type="nucleotide sequence ID" value="NZ_JAPFQO010000012.1"/>
</dbReference>
<name>A0ABT3RJT9_9BACT</name>
<feature type="transmembrane region" description="Helical" evidence="8">
    <location>
        <begin position="12"/>
        <end position="29"/>
    </location>
</feature>
<keyword evidence="4" id="KW-0547">Nucleotide-binding</keyword>
<dbReference type="Pfam" id="PF02518">
    <property type="entry name" value="HATPase_c"/>
    <property type="match status" value="1"/>
</dbReference>
<reference evidence="10 11" key="1">
    <citation type="submission" date="2022-11" db="EMBL/GenBank/DDBJ databases">
        <title>The characterization of three novel Bacteroidetes species and genomic analysis of their roles in tidal elemental geochemical cycles.</title>
        <authorList>
            <person name="Ma K.-J."/>
        </authorList>
    </citation>
    <scope>NUCLEOTIDE SEQUENCE [LARGE SCALE GENOMIC DNA]</scope>
    <source>
        <strain evidence="10 11">M82</strain>
    </source>
</reference>
<keyword evidence="11" id="KW-1185">Reference proteome</keyword>
<dbReference type="GO" id="GO:0005524">
    <property type="term" value="F:ATP binding"/>
    <property type="evidence" value="ECO:0007669"/>
    <property type="project" value="UniProtKB-KW"/>
</dbReference>
<comment type="catalytic activity">
    <reaction evidence="1">
        <text>ATP + protein L-histidine = ADP + protein N-phospho-L-histidine.</text>
        <dbReference type="EC" id="2.7.13.3"/>
    </reaction>
</comment>
<dbReference type="InterPro" id="IPR004358">
    <property type="entry name" value="Sig_transdc_His_kin-like_C"/>
</dbReference>
<evidence type="ECO:0000256" key="8">
    <source>
        <dbReference type="SAM" id="Phobius"/>
    </source>
</evidence>
<dbReference type="Gene3D" id="3.30.450.20">
    <property type="entry name" value="PAS domain"/>
    <property type="match status" value="1"/>
</dbReference>
<keyword evidence="3" id="KW-0808">Transferase</keyword>
<evidence type="ECO:0000256" key="3">
    <source>
        <dbReference type="ARBA" id="ARBA00022679"/>
    </source>
</evidence>
<dbReference type="EMBL" id="JAPFQO010000012">
    <property type="protein sequence ID" value="MCX2741639.1"/>
    <property type="molecule type" value="Genomic_DNA"/>
</dbReference>
<keyword evidence="5" id="KW-0418">Kinase</keyword>
<organism evidence="10 11">
    <name type="scientific">Pontibacter anaerobius</name>
    <dbReference type="NCBI Taxonomy" id="2993940"/>
    <lineage>
        <taxon>Bacteria</taxon>
        <taxon>Pseudomonadati</taxon>
        <taxon>Bacteroidota</taxon>
        <taxon>Cytophagia</taxon>
        <taxon>Cytophagales</taxon>
        <taxon>Hymenobacteraceae</taxon>
        <taxon>Pontibacter</taxon>
    </lineage>
</organism>
<dbReference type="EC" id="2.7.13.3" evidence="2"/>
<evidence type="ECO:0000259" key="9">
    <source>
        <dbReference type="PROSITE" id="PS50109"/>
    </source>
</evidence>
<feature type="transmembrane region" description="Helical" evidence="8">
    <location>
        <begin position="35"/>
        <end position="55"/>
    </location>
</feature>
<keyword evidence="8" id="KW-0812">Transmembrane</keyword>
<dbReference type="SMART" id="SM00387">
    <property type="entry name" value="HATPase_c"/>
    <property type="match status" value="1"/>
</dbReference>
<dbReference type="SUPFAM" id="SSF55874">
    <property type="entry name" value="ATPase domain of HSP90 chaperone/DNA topoisomerase II/histidine kinase"/>
    <property type="match status" value="1"/>
</dbReference>
<dbReference type="Proteomes" id="UP001207228">
    <property type="component" value="Unassembled WGS sequence"/>
</dbReference>
<evidence type="ECO:0000256" key="6">
    <source>
        <dbReference type="ARBA" id="ARBA00022840"/>
    </source>
</evidence>
<accession>A0ABT3RJT9</accession>